<name>A0ABV8CNX9_9GAMM</name>
<evidence type="ECO:0000313" key="2">
    <source>
        <dbReference type="Proteomes" id="UP001595692"/>
    </source>
</evidence>
<accession>A0ABV8CNX9</accession>
<dbReference type="EMBL" id="JBHSAF010000010">
    <property type="protein sequence ID" value="MFC3913689.1"/>
    <property type="molecule type" value="Genomic_DNA"/>
</dbReference>
<protein>
    <submittedName>
        <fullName evidence="1">Uncharacterized protein</fullName>
    </submittedName>
</protein>
<gene>
    <name evidence="1" type="ORF">ACFOSS_09435</name>
</gene>
<comment type="caution">
    <text evidence="1">The sequence shown here is derived from an EMBL/GenBank/DDBJ whole genome shotgun (WGS) entry which is preliminary data.</text>
</comment>
<evidence type="ECO:0000313" key="1">
    <source>
        <dbReference type="EMBL" id="MFC3913689.1"/>
    </source>
</evidence>
<dbReference type="RefSeq" id="WP_377152085.1">
    <property type="nucleotide sequence ID" value="NZ_JBHSAF010000010.1"/>
</dbReference>
<dbReference type="Proteomes" id="UP001595692">
    <property type="component" value="Unassembled WGS sequence"/>
</dbReference>
<keyword evidence="2" id="KW-1185">Reference proteome</keyword>
<reference evidence="2" key="1">
    <citation type="journal article" date="2019" name="Int. J. Syst. Evol. Microbiol.">
        <title>The Global Catalogue of Microorganisms (GCM) 10K type strain sequencing project: providing services to taxonomists for standard genome sequencing and annotation.</title>
        <authorList>
            <consortium name="The Broad Institute Genomics Platform"/>
            <consortium name="The Broad Institute Genome Sequencing Center for Infectious Disease"/>
            <person name="Wu L."/>
            <person name="Ma J."/>
        </authorList>
    </citation>
    <scope>NUCLEOTIDE SEQUENCE [LARGE SCALE GENOMIC DNA]</scope>
    <source>
        <strain evidence="2">CCUG 54939</strain>
    </source>
</reference>
<sequence>MLIMRRLHKLEVTGSRPTICLLAPTSRKANQGSKEQSTRRVLCSIGMKREALSRLVF</sequence>
<proteinExistence type="predicted"/>
<organism evidence="1 2">
    <name type="scientific">Pseudaeromonas sharmana</name>
    <dbReference type="NCBI Taxonomy" id="328412"/>
    <lineage>
        <taxon>Bacteria</taxon>
        <taxon>Pseudomonadati</taxon>
        <taxon>Pseudomonadota</taxon>
        <taxon>Gammaproteobacteria</taxon>
        <taxon>Aeromonadales</taxon>
        <taxon>Aeromonadaceae</taxon>
        <taxon>Pseudaeromonas</taxon>
    </lineage>
</organism>